<organism evidence="2 3">
    <name type="scientific">Potamilus streckersoni</name>
    <dbReference type="NCBI Taxonomy" id="2493646"/>
    <lineage>
        <taxon>Eukaryota</taxon>
        <taxon>Metazoa</taxon>
        <taxon>Spiralia</taxon>
        <taxon>Lophotrochozoa</taxon>
        <taxon>Mollusca</taxon>
        <taxon>Bivalvia</taxon>
        <taxon>Autobranchia</taxon>
        <taxon>Heteroconchia</taxon>
        <taxon>Palaeoheterodonta</taxon>
        <taxon>Unionida</taxon>
        <taxon>Unionoidea</taxon>
        <taxon>Unionidae</taxon>
        <taxon>Ambleminae</taxon>
        <taxon>Lampsilini</taxon>
        <taxon>Potamilus</taxon>
    </lineage>
</organism>
<dbReference type="AlphaFoldDB" id="A0AAE0RY33"/>
<evidence type="ECO:0000256" key="1">
    <source>
        <dbReference type="SAM" id="MobiDB-lite"/>
    </source>
</evidence>
<dbReference type="EMBL" id="JAEAOA010001915">
    <property type="protein sequence ID" value="KAK3581688.1"/>
    <property type="molecule type" value="Genomic_DNA"/>
</dbReference>
<evidence type="ECO:0000313" key="2">
    <source>
        <dbReference type="EMBL" id="KAK3581688.1"/>
    </source>
</evidence>
<reference evidence="2" key="3">
    <citation type="submission" date="2023-05" db="EMBL/GenBank/DDBJ databases">
        <authorList>
            <person name="Smith C.H."/>
        </authorList>
    </citation>
    <scope>NUCLEOTIDE SEQUENCE</scope>
    <source>
        <strain evidence="2">CHS0354</strain>
        <tissue evidence="2">Mantle</tissue>
    </source>
</reference>
<comment type="caution">
    <text evidence="2">The sequence shown here is derived from an EMBL/GenBank/DDBJ whole genome shotgun (WGS) entry which is preliminary data.</text>
</comment>
<evidence type="ECO:0000313" key="3">
    <source>
        <dbReference type="Proteomes" id="UP001195483"/>
    </source>
</evidence>
<feature type="region of interest" description="Disordered" evidence="1">
    <location>
        <begin position="1"/>
        <end position="73"/>
    </location>
</feature>
<feature type="compositionally biased region" description="Low complexity" evidence="1">
    <location>
        <begin position="60"/>
        <end position="71"/>
    </location>
</feature>
<accession>A0AAE0RY33</accession>
<sequence>MEDNSIMPHGVHKSKRPSGCQQRTAKKKRCDSLKSLPGSMLRYVKKPDDGQGSSKDVPQSTIDTDSSDASSMHSIEEQVVQKIDEIGDEIQIDMYDLEAADNDDNVDSNQDTANVMLSQVNEKNWNILSNASFWNVPVPDNFRVEIIKRGRSSF</sequence>
<gene>
    <name evidence="2" type="ORF">CHS0354_032408</name>
</gene>
<reference evidence="2" key="2">
    <citation type="journal article" date="2021" name="Genome Biol. Evol.">
        <title>Developing a high-quality reference genome for a parasitic bivalve with doubly uniparental inheritance (Bivalvia: Unionida).</title>
        <authorList>
            <person name="Smith C.H."/>
        </authorList>
    </citation>
    <scope>NUCLEOTIDE SEQUENCE</scope>
    <source>
        <strain evidence="2">CHS0354</strain>
        <tissue evidence="2">Mantle</tissue>
    </source>
</reference>
<dbReference type="Proteomes" id="UP001195483">
    <property type="component" value="Unassembled WGS sequence"/>
</dbReference>
<protein>
    <submittedName>
        <fullName evidence="2">Uncharacterized protein</fullName>
    </submittedName>
</protein>
<name>A0AAE0RY33_9BIVA</name>
<proteinExistence type="predicted"/>
<keyword evidence="3" id="KW-1185">Reference proteome</keyword>
<reference evidence="2" key="1">
    <citation type="journal article" date="2021" name="Genome Biol. Evol.">
        <title>A High-Quality Reference Genome for a Parasitic Bivalve with Doubly Uniparental Inheritance (Bivalvia: Unionida).</title>
        <authorList>
            <person name="Smith C.H."/>
        </authorList>
    </citation>
    <scope>NUCLEOTIDE SEQUENCE</scope>
    <source>
        <strain evidence="2">CHS0354</strain>
    </source>
</reference>